<dbReference type="EMBL" id="OZ004257">
    <property type="protein sequence ID" value="CAK7909552.1"/>
    <property type="molecule type" value="Genomic_DNA"/>
</dbReference>
<keyword evidence="3" id="KW-1185">Reference proteome</keyword>
<feature type="compositionally biased region" description="Low complexity" evidence="1">
    <location>
        <begin position="71"/>
        <end position="91"/>
    </location>
</feature>
<proteinExistence type="predicted"/>
<name>A0ABP0EG48_9ASCO</name>
<evidence type="ECO:0000313" key="2">
    <source>
        <dbReference type="EMBL" id="CAK7909552.1"/>
    </source>
</evidence>
<protein>
    <submittedName>
        <fullName evidence="2">Uncharacterized protein</fullName>
    </submittedName>
</protein>
<reference evidence="2 3" key="1">
    <citation type="submission" date="2024-01" db="EMBL/GenBank/DDBJ databases">
        <authorList>
            <consortium name="Genoscope - CEA"/>
            <person name="William W."/>
        </authorList>
    </citation>
    <scope>NUCLEOTIDE SEQUENCE [LARGE SCALE GENOMIC DNA]</scope>
    <source>
        <strain evidence="2 3">29B2s-10</strain>
    </source>
</reference>
<accession>A0ABP0EG48</accession>
<feature type="compositionally biased region" description="Basic residues" evidence="1">
    <location>
        <begin position="93"/>
        <end position="103"/>
    </location>
</feature>
<sequence length="127" mass="13938">MARRFSLAVANADQGVEAGTQPLNAFLVSSNQSNDLLRCTSLPNLQTTSPHSDDREKKVYSICDLNTFDDSPIPRSSSSESPSESPTSSPTFKKSKLNSHCAKNHSRRLTTAIKFQIPQDLENKPVC</sequence>
<dbReference type="Proteomes" id="UP001497600">
    <property type="component" value="Chromosome E"/>
</dbReference>
<gene>
    <name evidence="2" type="ORF">CAAN4_E15434</name>
</gene>
<evidence type="ECO:0000313" key="3">
    <source>
        <dbReference type="Proteomes" id="UP001497600"/>
    </source>
</evidence>
<feature type="region of interest" description="Disordered" evidence="1">
    <location>
        <begin position="66"/>
        <end position="103"/>
    </location>
</feature>
<organism evidence="2 3">
    <name type="scientific">[Candida] anglica</name>
    <dbReference type="NCBI Taxonomy" id="148631"/>
    <lineage>
        <taxon>Eukaryota</taxon>
        <taxon>Fungi</taxon>
        <taxon>Dikarya</taxon>
        <taxon>Ascomycota</taxon>
        <taxon>Saccharomycotina</taxon>
        <taxon>Pichiomycetes</taxon>
        <taxon>Debaryomycetaceae</taxon>
        <taxon>Kurtzmaniella</taxon>
    </lineage>
</organism>
<evidence type="ECO:0000256" key="1">
    <source>
        <dbReference type="SAM" id="MobiDB-lite"/>
    </source>
</evidence>